<feature type="transmembrane region" description="Helical" evidence="2">
    <location>
        <begin position="1053"/>
        <end position="1072"/>
    </location>
</feature>
<protein>
    <submittedName>
        <fullName evidence="3">DUF2339 domain-containing protein</fullName>
    </submittedName>
</protein>
<dbReference type="EMBL" id="WNKX01000002">
    <property type="protein sequence ID" value="MTW09599.1"/>
    <property type="molecule type" value="Genomic_DNA"/>
</dbReference>
<feature type="transmembrane region" description="Helical" evidence="2">
    <location>
        <begin position="484"/>
        <end position="501"/>
    </location>
</feature>
<feature type="transmembrane region" description="Helical" evidence="2">
    <location>
        <begin position="789"/>
        <end position="806"/>
    </location>
</feature>
<feature type="transmembrane region" description="Helical" evidence="2">
    <location>
        <begin position="298"/>
        <end position="315"/>
    </location>
</feature>
<feature type="transmembrane region" description="Helical" evidence="2">
    <location>
        <begin position="924"/>
        <end position="946"/>
    </location>
</feature>
<gene>
    <name evidence="3" type="ORF">GM658_03210</name>
</gene>
<feature type="transmembrane region" description="Helical" evidence="2">
    <location>
        <begin position="736"/>
        <end position="754"/>
    </location>
</feature>
<feature type="transmembrane region" description="Helical" evidence="2">
    <location>
        <begin position="248"/>
        <end position="268"/>
    </location>
</feature>
<feature type="compositionally biased region" description="Pro residues" evidence="1">
    <location>
        <begin position="151"/>
        <end position="172"/>
    </location>
</feature>
<feature type="transmembrane region" description="Helical" evidence="2">
    <location>
        <begin position="432"/>
        <end position="450"/>
    </location>
</feature>
<feature type="transmembrane region" description="Helical" evidence="2">
    <location>
        <begin position="189"/>
        <end position="210"/>
    </location>
</feature>
<evidence type="ECO:0000313" key="4">
    <source>
        <dbReference type="Proteomes" id="UP000472320"/>
    </source>
</evidence>
<dbReference type="AlphaFoldDB" id="A0A6L6QBV6"/>
<evidence type="ECO:0000256" key="1">
    <source>
        <dbReference type="SAM" id="MobiDB-lite"/>
    </source>
</evidence>
<feature type="transmembrane region" description="Helical" evidence="2">
    <location>
        <begin position="217"/>
        <end position="236"/>
    </location>
</feature>
<dbReference type="PANTHER" id="PTHR38434:SF1">
    <property type="entry name" value="BLL2549 PROTEIN"/>
    <property type="match status" value="1"/>
</dbReference>
<feature type="transmembrane region" description="Helical" evidence="2">
    <location>
        <begin position="540"/>
        <end position="558"/>
    </location>
</feature>
<feature type="transmembrane region" description="Helical" evidence="2">
    <location>
        <begin position="377"/>
        <end position="396"/>
    </location>
</feature>
<feature type="transmembrane region" description="Helical" evidence="2">
    <location>
        <begin position="661"/>
        <end position="683"/>
    </location>
</feature>
<feature type="region of interest" description="Disordered" evidence="1">
    <location>
        <begin position="51"/>
        <end position="84"/>
    </location>
</feature>
<evidence type="ECO:0000313" key="3">
    <source>
        <dbReference type="EMBL" id="MTW09599.1"/>
    </source>
</evidence>
<feature type="transmembrane region" description="Helical" evidence="2">
    <location>
        <begin position="855"/>
        <end position="873"/>
    </location>
</feature>
<keyword evidence="2" id="KW-0812">Transmembrane</keyword>
<dbReference type="PANTHER" id="PTHR38434">
    <property type="entry name" value="BLL2549 PROTEIN"/>
    <property type="match status" value="1"/>
</dbReference>
<dbReference type="Proteomes" id="UP000472320">
    <property type="component" value="Unassembled WGS sequence"/>
</dbReference>
<dbReference type="InterPro" id="IPR019286">
    <property type="entry name" value="DUF2339_TM"/>
</dbReference>
<feature type="compositionally biased region" description="Low complexity" evidence="1">
    <location>
        <begin position="130"/>
        <end position="144"/>
    </location>
</feature>
<proteinExistence type="predicted"/>
<feature type="transmembrane region" description="Helical" evidence="2">
    <location>
        <begin position="1024"/>
        <end position="1041"/>
    </location>
</feature>
<dbReference type="OrthoDB" id="207428at2"/>
<accession>A0A6L6QBV6</accession>
<feature type="transmembrane region" description="Helical" evidence="2">
    <location>
        <begin position="570"/>
        <end position="590"/>
    </location>
</feature>
<reference evidence="3 4" key="1">
    <citation type="submission" date="2019-11" db="EMBL/GenBank/DDBJ databases">
        <title>Type strains purchased from KCTC, JCM and DSMZ.</title>
        <authorList>
            <person name="Lu H."/>
        </authorList>
    </citation>
    <scope>NUCLEOTIDE SEQUENCE [LARGE SCALE GENOMIC DNA]</scope>
    <source>
        <strain evidence="3 4">JCM 31587</strain>
    </source>
</reference>
<feature type="transmembrane region" description="Helical" evidence="2">
    <location>
        <begin position="818"/>
        <end position="843"/>
    </location>
</feature>
<dbReference type="RefSeq" id="WP_155452579.1">
    <property type="nucleotide sequence ID" value="NZ_WNKX01000002.1"/>
</dbReference>
<name>A0A6L6QBV6_9BURK</name>
<feature type="region of interest" description="Disordered" evidence="1">
    <location>
        <begin position="127"/>
        <end position="172"/>
    </location>
</feature>
<dbReference type="Pfam" id="PF10101">
    <property type="entry name" value="DUF2339"/>
    <property type="match status" value="2"/>
</dbReference>
<keyword evidence="2" id="KW-1133">Transmembrane helix</keyword>
<sequence length="1085" mass="116802">MGLLLFIALVVVARWAWMARRDARQAREHVLKLQRDLAAVEITLFELQQRPAGAAPSHGSPPAAATAPPSAQQPTAPAPATAAEREPLVARTAAMPPLAASAAPPRAVQEEEPRIVRVDDEALPRLAAKQAAPSAQDQAWAAAKEAVRSDAPPPAPPAPPSPPEPPRLPPSEPPAWFKAARNWLFEGNLVAKIGLLILFIGVSFLLKYAAARITVPIELRLAGMVLADLAALAWAWRIRNDNQGVSLPLQGTCMAVLMLVVFGAFRIYHLIPGGMAFVMLFLLTIGTCLLAVLQNAQWLAIFGIVGGFAAPILASTGQGSHIALFSYYALLNAGVLAIALIRSWRALNLLGFAFTFAIGTAWGVLRYEPQYYLSAQGFLVLFFLYYVGIAVAYAHLEAPKLKSYVDGTLVFGTPMLAASLQFGLVKGFEFGMAYSALALGLFYGVLSMVLQRRRATYGLLVDAFTALAVVFGTLAIPMALDGRWTSAAWALEGAGIVWIGLRQRQPLAWGFGLLVQLGAWLSFTGAITGLDKEAALHSNLWLGFLLLAISACIMAMRFRSHAEQDGKGGLQLLGGLFLAGSAAWLIGGAWTEIVLRTSGAMQANLLAASALGAAVVMALIGRQLAWQMARALSMAAQLLAGLVLAFLITRDGQLAPVSPDLFATPIVGSVLLLVGALFTALMLKRHSEQAQLSNAVLAYAGMWWLFVVAPTFSNWLLAHYEILSTGNFDMYSPLRASSYSLLIAASTPLLLHLASRLQWRALDAAAVPAWLLFGISTVSMLGVLYGSGAMPAGEAWTAFAALWLLSEWMMRRATLPKAALVLLHTVRSTGPWLMIWPVGAHWISRGLEGSGADPAWASFLPAWLMMGGLAWVMRRVRADGWPVSPVAAWYRDMLLPLGCAWSLLLVAVWNLTQDGAMAPLPYVPLANPLDLTSVFALLLAVAAYRLQRDLLEPYRPQLQAAAALLAYAWFNLALLRTVSHYVGVPYNFDELFASQFVQAMLSLVWSVTALPLMRQAARRQERKLWIAGAVLLAVVVAKLFLVDLSNVGGVERIVSFLGVGALMVGIGYLAPYPSDRNGEKHKEAA</sequence>
<feature type="transmembrane region" description="Helical" evidence="2">
    <location>
        <begin position="275"/>
        <end position="292"/>
    </location>
</feature>
<comment type="caution">
    <text evidence="3">The sequence shown here is derived from an EMBL/GenBank/DDBJ whole genome shotgun (WGS) entry which is preliminary data.</text>
</comment>
<feature type="transmembrane region" description="Helical" evidence="2">
    <location>
        <begin position="602"/>
        <end position="620"/>
    </location>
</feature>
<keyword evidence="4" id="KW-1185">Reference proteome</keyword>
<evidence type="ECO:0000256" key="2">
    <source>
        <dbReference type="SAM" id="Phobius"/>
    </source>
</evidence>
<feature type="transmembrane region" description="Helical" evidence="2">
    <location>
        <begin position="695"/>
        <end position="716"/>
    </location>
</feature>
<feature type="transmembrane region" description="Helical" evidence="2">
    <location>
        <begin position="991"/>
        <end position="1012"/>
    </location>
</feature>
<feature type="transmembrane region" description="Helical" evidence="2">
    <location>
        <begin position="508"/>
        <end position="528"/>
    </location>
</feature>
<feature type="transmembrane region" description="Helical" evidence="2">
    <location>
        <begin position="632"/>
        <end position="649"/>
    </location>
</feature>
<feature type="transmembrane region" description="Helical" evidence="2">
    <location>
        <begin position="761"/>
        <end position="783"/>
    </location>
</feature>
<feature type="transmembrane region" description="Helical" evidence="2">
    <location>
        <begin position="322"/>
        <end position="341"/>
    </location>
</feature>
<feature type="transmembrane region" description="Helical" evidence="2">
    <location>
        <begin position="894"/>
        <end position="912"/>
    </location>
</feature>
<feature type="transmembrane region" description="Helical" evidence="2">
    <location>
        <begin position="457"/>
        <end position="478"/>
    </location>
</feature>
<feature type="compositionally biased region" description="Low complexity" evidence="1">
    <location>
        <begin position="51"/>
        <end position="82"/>
    </location>
</feature>
<organism evidence="3 4">
    <name type="scientific">Massilia eburnea</name>
    <dbReference type="NCBI Taxonomy" id="1776165"/>
    <lineage>
        <taxon>Bacteria</taxon>
        <taxon>Pseudomonadati</taxon>
        <taxon>Pseudomonadota</taxon>
        <taxon>Betaproteobacteria</taxon>
        <taxon>Burkholderiales</taxon>
        <taxon>Oxalobacteraceae</taxon>
        <taxon>Telluria group</taxon>
        <taxon>Massilia</taxon>
    </lineage>
</organism>
<feature type="transmembrane region" description="Helical" evidence="2">
    <location>
        <begin position="347"/>
        <end position="365"/>
    </location>
</feature>
<feature type="transmembrane region" description="Helical" evidence="2">
    <location>
        <begin position="958"/>
        <end position="979"/>
    </location>
</feature>
<keyword evidence="2" id="KW-0472">Membrane</keyword>